<protein>
    <submittedName>
        <fullName evidence="1">Uncharacterized protein</fullName>
    </submittedName>
</protein>
<proteinExistence type="predicted"/>
<dbReference type="AlphaFoldDB" id="A0A0R2QMF4"/>
<reference evidence="1 2" key="1">
    <citation type="submission" date="2015-10" db="EMBL/GenBank/DDBJ databases">
        <title>Metagenome-Assembled Genomes uncover a global brackish microbiome.</title>
        <authorList>
            <person name="Hugerth L.W."/>
            <person name="Larsson J."/>
            <person name="Alneberg J."/>
            <person name="Lindh M.V."/>
            <person name="Legrand C."/>
            <person name="Pinhassi J."/>
            <person name="Andersson A.F."/>
        </authorList>
    </citation>
    <scope>NUCLEOTIDE SEQUENCE [LARGE SCALE GENOMIC DNA]</scope>
    <source>
        <strain evidence="1">BACL6 MAG-120924-bin43</strain>
    </source>
</reference>
<accession>A0A0R2QMF4</accession>
<organism evidence="1 2">
    <name type="scientific">Acidimicrobiia bacterium BACL6 MAG-120924-bin43</name>
    <dbReference type="NCBI Taxonomy" id="1655583"/>
    <lineage>
        <taxon>Bacteria</taxon>
        <taxon>Bacillati</taxon>
        <taxon>Actinomycetota</taxon>
        <taxon>Acidimicrobiia</taxon>
        <taxon>acIV cluster</taxon>
    </lineage>
</organism>
<name>A0A0R2QMF4_9ACTN</name>
<comment type="caution">
    <text evidence="1">The sequence shown here is derived from an EMBL/GenBank/DDBJ whole genome shotgun (WGS) entry which is preliminary data.</text>
</comment>
<dbReference type="EMBL" id="LIBJ01000016">
    <property type="protein sequence ID" value="KRO49363.1"/>
    <property type="molecule type" value="Genomic_DNA"/>
</dbReference>
<gene>
    <name evidence="1" type="ORF">ABR75_08620</name>
</gene>
<evidence type="ECO:0000313" key="2">
    <source>
        <dbReference type="Proteomes" id="UP000051017"/>
    </source>
</evidence>
<evidence type="ECO:0000313" key="1">
    <source>
        <dbReference type="EMBL" id="KRO49363.1"/>
    </source>
</evidence>
<sequence length="76" mass="8425">MSTDNASSSISIFSSLENRHTCDESAFTGRKGMRYDWQQMLVPSDAIFEASLQTLLSSFNTQHIDAGDQYSPAAMK</sequence>
<dbReference type="Proteomes" id="UP000051017">
    <property type="component" value="Unassembled WGS sequence"/>
</dbReference>